<feature type="region of interest" description="Disordered" evidence="5">
    <location>
        <begin position="825"/>
        <end position="862"/>
    </location>
</feature>
<dbReference type="GO" id="GO:0005634">
    <property type="term" value="C:nucleus"/>
    <property type="evidence" value="ECO:0007669"/>
    <property type="project" value="UniProtKB-SubCell"/>
</dbReference>
<feature type="region of interest" description="Disordered" evidence="5">
    <location>
        <begin position="469"/>
        <end position="504"/>
    </location>
</feature>
<evidence type="ECO:0000259" key="6">
    <source>
        <dbReference type="Pfam" id="PF24662"/>
    </source>
</evidence>
<dbReference type="Pfam" id="PF25826">
    <property type="entry name" value="DUF7952"/>
    <property type="match status" value="1"/>
</dbReference>
<dbReference type="GO" id="GO:0003677">
    <property type="term" value="F:DNA binding"/>
    <property type="evidence" value="ECO:0007669"/>
    <property type="project" value="UniProtKB-KW"/>
</dbReference>
<feature type="compositionally biased region" description="Polar residues" evidence="5">
    <location>
        <begin position="770"/>
        <end position="782"/>
    </location>
</feature>
<feature type="domain" description="DUF7650" evidence="6">
    <location>
        <begin position="281"/>
        <end position="365"/>
    </location>
</feature>
<feature type="region of interest" description="Disordered" evidence="5">
    <location>
        <begin position="891"/>
        <end position="976"/>
    </location>
</feature>
<dbReference type="OrthoDB" id="1149514at2759"/>
<organism evidence="8 9">
    <name type="scientific">Artemisia annua</name>
    <name type="common">Sweet wormwood</name>
    <dbReference type="NCBI Taxonomy" id="35608"/>
    <lineage>
        <taxon>Eukaryota</taxon>
        <taxon>Viridiplantae</taxon>
        <taxon>Streptophyta</taxon>
        <taxon>Embryophyta</taxon>
        <taxon>Tracheophyta</taxon>
        <taxon>Spermatophyta</taxon>
        <taxon>Magnoliopsida</taxon>
        <taxon>eudicotyledons</taxon>
        <taxon>Gunneridae</taxon>
        <taxon>Pentapetalae</taxon>
        <taxon>asterids</taxon>
        <taxon>campanulids</taxon>
        <taxon>Asterales</taxon>
        <taxon>Asteraceae</taxon>
        <taxon>Asteroideae</taxon>
        <taxon>Anthemideae</taxon>
        <taxon>Artemisiinae</taxon>
        <taxon>Artemisia</taxon>
    </lineage>
</organism>
<keyword evidence="3" id="KW-0804">Transcription</keyword>
<evidence type="ECO:0000313" key="9">
    <source>
        <dbReference type="Proteomes" id="UP000245207"/>
    </source>
</evidence>
<evidence type="ECO:0000256" key="4">
    <source>
        <dbReference type="ARBA" id="ARBA00023242"/>
    </source>
</evidence>
<reference evidence="8 9" key="1">
    <citation type="journal article" date="2018" name="Mol. Plant">
        <title>The genome of Artemisia annua provides insight into the evolution of Asteraceae family and artemisinin biosynthesis.</title>
        <authorList>
            <person name="Shen Q."/>
            <person name="Zhang L."/>
            <person name="Liao Z."/>
            <person name="Wang S."/>
            <person name="Yan T."/>
            <person name="Shi P."/>
            <person name="Liu M."/>
            <person name="Fu X."/>
            <person name="Pan Q."/>
            <person name="Wang Y."/>
            <person name="Lv Z."/>
            <person name="Lu X."/>
            <person name="Zhang F."/>
            <person name="Jiang W."/>
            <person name="Ma Y."/>
            <person name="Chen M."/>
            <person name="Hao X."/>
            <person name="Li L."/>
            <person name="Tang Y."/>
            <person name="Lv G."/>
            <person name="Zhou Y."/>
            <person name="Sun X."/>
            <person name="Brodelius P.E."/>
            <person name="Rose J.K.C."/>
            <person name="Tang K."/>
        </authorList>
    </citation>
    <scope>NUCLEOTIDE SEQUENCE [LARGE SCALE GENOMIC DNA]</scope>
    <source>
        <strain evidence="9">cv. Huhao1</strain>
        <tissue evidence="8">Leaf</tissue>
    </source>
</reference>
<feature type="compositionally biased region" description="Polar residues" evidence="5">
    <location>
        <begin position="953"/>
        <end position="976"/>
    </location>
</feature>
<evidence type="ECO:0000256" key="3">
    <source>
        <dbReference type="ARBA" id="ARBA00023163"/>
    </source>
</evidence>
<feature type="compositionally biased region" description="Low complexity" evidence="5">
    <location>
        <begin position="836"/>
        <end position="845"/>
    </location>
</feature>
<dbReference type="STRING" id="35608.A0A2U1PYC8"/>
<dbReference type="PANTHER" id="PTHR13859:SF27">
    <property type="entry name" value="HOMEOBOX-LIKE DOMAIN SUPERFAMILY PROTEIN"/>
    <property type="match status" value="1"/>
</dbReference>
<feature type="compositionally biased region" description="Polar residues" evidence="5">
    <location>
        <begin position="586"/>
        <end position="618"/>
    </location>
</feature>
<dbReference type="InterPro" id="IPR057712">
    <property type="entry name" value="DUF7952"/>
</dbReference>
<dbReference type="PANTHER" id="PTHR13859">
    <property type="entry name" value="ATROPHIN-RELATED"/>
    <property type="match status" value="1"/>
</dbReference>
<protein>
    <submittedName>
        <fullName evidence="8">Homeodomain-like protein</fullName>
    </submittedName>
</protein>
<evidence type="ECO:0000313" key="8">
    <source>
        <dbReference type="EMBL" id="PWA90707.1"/>
    </source>
</evidence>
<dbReference type="AlphaFoldDB" id="A0A2U1PYC8"/>
<sequence length="1028" mass="114605">MDSEDVDKHVEWLQSERYSAAGDIFGEPQKTARVGDEYQAQIPTLMNKSEQLQLISSPDSHDAKTDVQNHFEFDPSIPITWIHNYHQNKEETIMEIKAKGKSGILGSGTDNALLAVPCLSVEESWSVIERDSFILGLYIFGKNLRVVNKFIGNKGMPHVLSYYYGKFCKSDQHQKWSTYRKKILIKCSPGKKFLKGWRQQELMSRLLPHVTDECKTRLTQVITTYEEGKLSFEKYVFNLRDTVGIGLLVEAVAIGEEKQDLTTMQKKRSRKKMERHSFKTGEIIDILKDRIGLSKARLNEVFWEGVWPRLLARGWRSEQPTTYALKPSLVFLAPGVAKFSRRDLIKGSQYFDSFTELLNKVASEPQLLENEYEQSSEDGQDLMLYTIVDTSLVGLVKVRELACLSDSEHADMQTSSDSETSNVNKDMANHLDPVVSAIVDKKTDLVKYILVDTSLVGLVKVRKMRSLYDSEHTDKQASSSDSGVVDSPDCEASAVNEDTPNHLDPVASGIVDNKKVLSVNEQPARKLKLVIKKKPKQHHVSKTTNVNASGEAESMEDPRPKKKRKGLDINLNNPQVCPLSDGDKSLVSTKPLTSPETNANHQELSSLGASNGQRQSTRNRPLTIKALEALANGFLDPKREIIDILKDRIGLSKARLNEVFWEGVWPRLLARGWRSEQPTTYALKPSLVFLAPGVAKFSRRDLIKGSQYFDSFTELLNKVASEPQLLENEHEQSSEDGQDLMLYTIVDTSLVGLVKVRELASLSDSEHADMQTSSDSETSNVNKDMANHLDPVVSAIVDKKTDLVKYILVDTSLVGLVKVREMRSLYDSEPTDKQASSSDSGVVDSPDCEASAVNKDTPNHLDPVASGIVDNKKVLSVNEQPARKLKLVIKKKPKQHHVSKTTNVNASGEAESMEDPRPKKKRKGLDINLNNPQVCPLSDGDNSLVSTKPLVSPKTNANHQELSSLGASNGQRQSTRNRPLTIKALEALANGFLEPKSKRKVSEDRTPRRVRAKTSLVTSCGAPTLKIT</sequence>
<dbReference type="GO" id="GO:0003714">
    <property type="term" value="F:transcription corepressor activity"/>
    <property type="evidence" value="ECO:0007669"/>
    <property type="project" value="TreeGrafter"/>
</dbReference>
<accession>A0A2U1PYC8</accession>
<keyword evidence="8" id="KW-0371">Homeobox</keyword>
<dbReference type="EMBL" id="PKPP01000607">
    <property type="protein sequence ID" value="PWA90707.1"/>
    <property type="molecule type" value="Genomic_DNA"/>
</dbReference>
<gene>
    <name evidence="8" type="ORF">CTI12_AA097960</name>
</gene>
<dbReference type="InterPro" id="IPR056067">
    <property type="entry name" value="DUF7650"/>
</dbReference>
<keyword evidence="4" id="KW-0539">Nucleus</keyword>
<evidence type="ECO:0000259" key="7">
    <source>
        <dbReference type="Pfam" id="PF25826"/>
    </source>
</evidence>
<feature type="compositionally biased region" description="Low complexity" evidence="5">
    <location>
        <begin position="478"/>
        <end position="487"/>
    </location>
</feature>
<evidence type="ECO:0000256" key="5">
    <source>
        <dbReference type="SAM" id="MobiDB-lite"/>
    </source>
</evidence>
<feature type="region of interest" description="Disordered" evidence="5">
    <location>
        <begin position="530"/>
        <end position="618"/>
    </location>
</feature>
<keyword evidence="2" id="KW-0805">Transcription regulation</keyword>
<comment type="caution">
    <text evidence="8">The sequence shown here is derived from an EMBL/GenBank/DDBJ whole genome shotgun (WGS) entry which is preliminary data.</text>
</comment>
<keyword evidence="9" id="KW-1185">Reference proteome</keyword>
<keyword evidence="8" id="KW-0238">DNA-binding</keyword>
<evidence type="ECO:0000256" key="1">
    <source>
        <dbReference type="ARBA" id="ARBA00004123"/>
    </source>
</evidence>
<comment type="subcellular location">
    <subcellularLocation>
        <location evidence="1">Nucleus</location>
    </subcellularLocation>
</comment>
<dbReference type="Pfam" id="PF24662">
    <property type="entry name" value="DUF7650"/>
    <property type="match status" value="2"/>
</dbReference>
<evidence type="ECO:0000256" key="2">
    <source>
        <dbReference type="ARBA" id="ARBA00023015"/>
    </source>
</evidence>
<feature type="region of interest" description="Disordered" evidence="5">
    <location>
        <begin position="764"/>
        <end position="783"/>
    </location>
</feature>
<feature type="domain" description="DUF7650" evidence="6">
    <location>
        <begin position="639"/>
        <end position="723"/>
    </location>
</feature>
<proteinExistence type="predicted"/>
<feature type="domain" description="DUF7952" evidence="7">
    <location>
        <begin position="125"/>
        <end position="255"/>
    </location>
</feature>
<feature type="compositionally biased region" description="Basic residues" evidence="5">
    <location>
        <begin position="530"/>
        <end position="541"/>
    </location>
</feature>
<dbReference type="Proteomes" id="UP000245207">
    <property type="component" value="Unassembled WGS sequence"/>
</dbReference>
<name>A0A2U1PYC8_ARTAN</name>